<evidence type="ECO:0000313" key="9">
    <source>
        <dbReference type="Proteomes" id="UP000348942"/>
    </source>
</evidence>
<feature type="transmembrane region" description="Helical" evidence="7">
    <location>
        <begin position="32"/>
        <end position="51"/>
    </location>
</feature>
<evidence type="ECO:0000256" key="6">
    <source>
        <dbReference type="ARBA" id="ARBA00023136"/>
    </source>
</evidence>
<feature type="transmembrane region" description="Helical" evidence="7">
    <location>
        <begin position="9"/>
        <end position="26"/>
    </location>
</feature>
<dbReference type="PANTHER" id="PTHR30509">
    <property type="entry name" value="P-HYDROXYBENZOIC ACID EFFLUX PUMP SUBUNIT-RELATED"/>
    <property type="match status" value="1"/>
</dbReference>
<feature type="transmembrane region" description="Helical" evidence="7">
    <location>
        <begin position="104"/>
        <end position="122"/>
    </location>
</feature>
<dbReference type="InterPro" id="IPR006726">
    <property type="entry name" value="PHBA_efflux_AaeB/fusaric-R"/>
</dbReference>
<feature type="transmembrane region" description="Helical" evidence="7">
    <location>
        <begin position="424"/>
        <end position="444"/>
    </location>
</feature>
<keyword evidence="4 7" id="KW-0812">Transmembrane</keyword>
<organism evidence="8 9">
    <name type="scientific">Vibrio algicola</name>
    <dbReference type="NCBI Taxonomy" id="2662262"/>
    <lineage>
        <taxon>Bacteria</taxon>
        <taxon>Pseudomonadati</taxon>
        <taxon>Pseudomonadota</taxon>
        <taxon>Gammaproteobacteria</taxon>
        <taxon>Vibrionales</taxon>
        <taxon>Vibrionaceae</taxon>
        <taxon>Vibrio</taxon>
    </lineage>
</organism>
<evidence type="ECO:0000256" key="1">
    <source>
        <dbReference type="ARBA" id="ARBA00004651"/>
    </source>
</evidence>
<gene>
    <name evidence="8" type="ORF">GFB47_12215</name>
</gene>
<feature type="transmembrane region" description="Helical" evidence="7">
    <location>
        <begin position="349"/>
        <end position="368"/>
    </location>
</feature>
<proteinExistence type="predicted"/>
<protein>
    <submittedName>
        <fullName evidence="8">FUSC family protein</fullName>
    </submittedName>
</protein>
<keyword evidence="2" id="KW-0813">Transport</keyword>
<feature type="transmembrane region" description="Helical" evidence="7">
    <location>
        <begin position="374"/>
        <end position="392"/>
    </location>
</feature>
<dbReference type="EMBL" id="CP045700">
    <property type="protein sequence ID" value="QGA66209.1"/>
    <property type="molecule type" value="Genomic_DNA"/>
</dbReference>
<reference evidence="8 9" key="1">
    <citation type="submission" date="2019-10" db="EMBL/GenBank/DDBJ databases">
        <title>Vibrio sp. nov., isolated from Coralline algae surface.</title>
        <authorList>
            <person name="Geng Y."/>
            <person name="Zhang X."/>
        </authorList>
    </citation>
    <scope>NUCLEOTIDE SEQUENCE [LARGE SCALE GENOMIC DNA]</scope>
    <source>
        <strain evidence="8 9">SM1977</strain>
    </source>
</reference>
<feature type="transmembrane region" description="Helical" evidence="7">
    <location>
        <begin position="58"/>
        <end position="74"/>
    </location>
</feature>
<keyword evidence="5 7" id="KW-1133">Transmembrane helix</keyword>
<keyword evidence="9" id="KW-1185">Reference proteome</keyword>
<dbReference type="Proteomes" id="UP000348942">
    <property type="component" value="Chromosome 2"/>
</dbReference>
<evidence type="ECO:0000256" key="4">
    <source>
        <dbReference type="ARBA" id="ARBA00022692"/>
    </source>
</evidence>
<feature type="transmembrane region" description="Helical" evidence="7">
    <location>
        <begin position="80"/>
        <end position="97"/>
    </location>
</feature>
<evidence type="ECO:0000313" key="8">
    <source>
        <dbReference type="EMBL" id="QGA66209.1"/>
    </source>
</evidence>
<dbReference type="GO" id="GO:0005886">
    <property type="term" value="C:plasma membrane"/>
    <property type="evidence" value="ECO:0007669"/>
    <property type="project" value="UniProtKB-SubCell"/>
</dbReference>
<dbReference type="RefSeq" id="WP_153448344.1">
    <property type="nucleotide sequence ID" value="NZ_CP045700.1"/>
</dbReference>
<comment type="subcellular location">
    <subcellularLocation>
        <location evidence="1">Cell membrane</location>
        <topology evidence="1">Multi-pass membrane protein</topology>
    </subcellularLocation>
</comment>
<feature type="transmembrane region" description="Helical" evidence="7">
    <location>
        <begin position="399"/>
        <end position="418"/>
    </location>
</feature>
<evidence type="ECO:0000256" key="2">
    <source>
        <dbReference type="ARBA" id="ARBA00022448"/>
    </source>
</evidence>
<evidence type="ECO:0000256" key="5">
    <source>
        <dbReference type="ARBA" id="ARBA00022989"/>
    </source>
</evidence>
<dbReference type="PANTHER" id="PTHR30509:SF9">
    <property type="entry name" value="MULTIDRUG RESISTANCE PROTEIN MDTO"/>
    <property type="match status" value="1"/>
</dbReference>
<keyword evidence="6 7" id="KW-0472">Membrane</keyword>
<name>A0A5Q0TL74_9VIBR</name>
<dbReference type="Pfam" id="PF04632">
    <property type="entry name" value="FUSC"/>
    <property type="match status" value="1"/>
</dbReference>
<sequence length="458" mass="52034">MLSRSTKEAIKAALSVVIALCLAIFFQWEKPYWAGIAVVVTALNETFAHSLQKGQNRVFGSLMGVCYALFLLALFPQDRFLFLTFYGLFLGLSLFMSSDEKHGYIFVQGYTVCTIICCMGEFDSANTFHYMILRTQETLLGVAVFTLVYKVLWPVTTQTVFMNEYIKLHAKLKLALNHVGEGTLSANEIQNLEQSATHLHHILLLPNNGSYDLQFYKKQWLEHLRQIQVTIHVLELCDKKNNEFAKYISDIKNNMLVFDHSMPLLPLLPRDLLELTKEHTKDESFIYHGNLKQRMQDDVLKVVQGLSMFITAVAVWIYFPVPGGVAFPMIAGILATNLPPLPPRVIRDAFWGTILLGSFYLIQLVFIMPSFTEIWQLASFYLINIFAIWKVFDSPRMGIFRVLAANLLLVLTSGALNLTPSYSIDGSLMMIVYLLILLMIARVFSDLFHPKASFGLPN</sequence>
<feature type="transmembrane region" description="Helical" evidence="7">
    <location>
        <begin position="142"/>
        <end position="161"/>
    </location>
</feature>
<evidence type="ECO:0000256" key="3">
    <source>
        <dbReference type="ARBA" id="ARBA00022475"/>
    </source>
</evidence>
<dbReference type="GO" id="GO:0022857">
    <property type="term" value="F:transmembrane transporter activity"/>
    <property type="evidence" value="ECO:0007669"/>
    <property type="project" value="InterPro"/>
</dbReference>
<keyword evidence="3" id="KW-1003">Cell membrane</keyword>
<accession>A0A5Q0TL74</accession>
<dbReference type="AlphaFoldDB" id="A0A5Q0TL74"/>
<evidence type="ECO:0000256" key="7">
    <source>
        <dbReference type="SAM" id="Phobius"/>
    </source>
</evidence>